<name>A0ABR3EI48_9AGAR</name>
<protein>
    <submittedName>
        <fullName evidence="1">Uncharacterized protein</fullName>
    </submittedName>
</protein>
<dbReference type="EMBL" id="JBAHYK010005346">
    <property type="protein sequence ID" value="KAL0562525.1"/>
    <property type="molecule type" value="Genomic_DNA"/>
</dbReference>
<evidence type="ECO:0000313" key="2">
    <source>
        <dbReference type="Proteomes" id="UP001465976"/>
    </source>
</evidence>
<comment type="caution">
    <text evidence="1">The sequence shown here is derived from an EMBL/GenBank/DDBJ whole genome shotgun (WGS) entry which is preliminary data.</text>
</comment>
<sequence>CARLRARAIASVAVELKYATMGRAKHAWLTVSKKPRTKSAVAVMRITWIPQQGNPH</sequence>
<dbReference type="Proteomes" id="UP001465976">
    <property type="component" value="Unassembled WGS sequence"/>
</dbReference>
<gene>
    <name evidence="1" type="ORF">V5O48_019562</name>
</gene>
<evidence type="ECO:0000313" key="1">
    <source>
        <dbReference type="EMBL" id="KAL0562525.1"/>
    </source>
</evidence>
<reference evidence="1 2" key="1">
    <citation type="submission" date="2024-02" db="EMBL/GenBank/DDBJ databases">
        <title>A draft genome for the cacao thread blight pathogen Marasmius crinis-equi.</title>
        <authorList>
            <person name="Cohen S.P."/>
            <person name="Baruah I.K."/>
            <person name="Amoako-Attah I."/>
            <person name="Bukari Y."/>
            <person name="Meinhardt L.W."/>
            <person name="Bailey B.A."/>
        </authorList>
    </citation>
    <scope>NUCLEOTIDE SEQUENCE [LARGE SCALE GENOMIC DNA]</scope>
    <source>
        <strain evidence="1 2">GH-76</strain>
    </source>
</reference>
<accession>A0ABR3EI48</accession>
<keyword evidence="2" id="KW-1185">Reference proteome</keyword>
<proteinExistence type="predicted"/>
<feature type="non-terminal residue" evidence="1">
    <location>
        <position position="1"/>
    </location>
</feature>
<organism evidence="1 2">
    <name type="scientific">Marasmius crinis-equi</name>
    <dbReference type="NCBI Taxonomy" id="585013"/>
    <lineage>
        <taxon>Eukaryota</taxon>
        <taxon>Fungi</taxon>
        <taxon>Dikarya</taxon>
        <taxon>Basidiomycota</taxon>
        <taxon>Agaricomycotina</taxon>
        <taxon>Agaricomycetes</taxon>
        <taxon>Agaricomycetidae</taxon>
        <taxon>Agaricales</taxon>
        <taxon>Marasmiineae</taxon>
        <taxon>Marasmiaceae</taxon>
        <taxon>Marasmius</taxon>
    </lineage>
</organism>